<dbReference type="PANTHER" id="PTHR24286:SF24">
    <property type="entry name" value="LANOSTEROL 14-ALPHA DEMETHYLASE"/>
    <property type="match status" value="1"/>
</dbReference>
<dbReference type="Proteomes" id="UP001147752">
    <property type="component" value="Unassembled WGS sequence"/>
</dbReference>
<evidence type="ECO:0000256" key="2">
    <source>
        <dbReference type="ARBA" id="ARBA00010617"/>
    </source>
</evidence>
<dbReference type="GO" id="GO:0020037">
    <property type="term" value="F:heme binding"/>
    <property type="evidence" value="ECO:0007669"/>
    <property type="project" value="InterPro"/>
</dbReference>
<gene>
    <name evidence="9" type="ORF">N7517_005692</name>
</gene>
<organism evidence="9 10">
    <name type="scientific">Penicillium concentricum</name>
    <dbReference type="NCBI Taxonomy" id="293559"/>
    <lineage>
        <taxon>Eukaryota</taxon>
        <taxon>Fungi</taxon>
        <taxon>Dikarya</taxon>
        <taxon>Ascomycota</taxon>
        <taxon>Pezizomycotina</taxon>
        <taxon>Eurotiomycetes</taxon>
        <taxon>Eurotiomycetidae</taxon>
        <taxon>Eurotiales</taxon>
        <taxon>Aspergillaceae</taxon>
        <taxon>Penicillium</taxon>
    </lineage>
</organism>
<dbReference type="SUPFAM" id="SSF48264">
    <property type="entry name" value="Cytochrome P450"/>
    <property type="match status" value="1"/>
</dbReference>
<evidence type="ECO:0000313" key="10">
    <source>
        <dbReference type="Proteomes" id="UP001147752"/>
    </source>
</evidence>
<accession>A0A9W9S7V1</accession>
<keyword evidence="4 8" id="KW-0479">Metal-binding</keyword>
<dbReference type="GO" id="GO:0016125">
    <property type="term" value="P:sterol metabolic process"/>
    <property type="evidence" value="ECO:0007669"/>
    <property type="project" value="TreeGrafter"/>
</dbReference>
<dbReference type="PRINTS" id="PR00463">
    <property type="entry name" value="EP450I"/>
</dbReference>
<comment type="similarity">
    <text evidence="2">Belongs to the cytochrome P450 family.</text>
</comment>
<evidence type="ECO:0000256" key="8">
    <source>
        <dbReference type="PIRSR" id="PIRSR602401-1"/>
    </source>
</evidence>
<evidence type="ECO:0000313" key="9">
    <source>
        <dbReference type="EMBL" id="KAJ5373686.1"/>
    </source>
</evidence>
<evidence type="ECO:0000256" key="1">
    <source>
        <dbReference type="ARBA" id="ARBA00001971"/>
    </source>
</evidence>
<dbReference type="GO" id="GO:0004497">
    <property type="term" value="F:monooxygenase activity"/>
    <property type="evidence" value="ECO:0007669"/>
    <property type="project" value="UniProtKB-KW"/>
</dbReference>
<dbReference type="GeneID" id="81462605"/>
<keyword evidence="6 8" id="KW-0408">Iron</keyword>
<comment type="caution">
    <text evidence="9">The sequence shown here is derived from an EMBL/GenBank/DDBJ whole genome shotgun (WGS) entry which is preliminary data.</text>
</comment>
<dbReference type="InterPro" id="IPR002401">
    <property type="entry name" value="Cyt_P450_E_grp-I"/>
</dbReference>
<dbReference type="GO" id="GO:0016705">
    <property type="term" value="F:oxidoreductase activity, acting on paired donors, with incorporation or reduction of molecular oxygen"/>
    <property type="evidence" value="ECO:0007669"/>
    <property type="project" value="InterPro"/>
</dbReference>
<name>A0A9W9S7V1_9EURO</name>
<evidence type="ECO:0000256" key="3">
    <source>
        <dbReference type="ARBA" id="ARBA00022617"/>
    </source>
</evidence>
<feature type="binding site" description="axial binding residue" evidence="8">
    <location>
        <position position="440"/>
    </location>
    <ligand>
        <name>heme</name>
        <dbReference type="ChEBI" id="CHEBI:30413"/>
    </ligand>
    <ligandPart>
        <name>Fe</name>
        <dbReference type="ChEBI" id="CHEBI:18248"/>
    </ligandPart>
</feature>
<dbReference type="Pfam" id="PF00067">
    <property type="entry name" value="p450"/>
    <property type="match status" value="1"/>
</dbReference>
<dbReference type="GO" id="GO:0005506">
    <property type="term" value="F:iron ion binding"/>
    <property type="evidence" value="ECO:0007669"/>
    <property type="project" value="InterPro"/>
</dbReference>
<keyword evidence="7" id="KW-0503">Monooxygenase</keyword>
<dbReference type="Gene3D" id="1.10.630.10">
    <property type="entry name" value="Cytochrome P450"/>
    <property type="match status" value="1"/>
</dbReference>
<dbReference type="RefSeq" id="XP_056579672.1">
    <property type="nucleotide sequence ID" value="XM_056723422.1"/>
</dbReference>
<evidence type="ECO:0000256" key="4">
    <source>
        <dbReference type="ARBA" id="ARBA00022723"/>
    </source>
</evidence>
<evidence type="ECO:0008006" key="11">
    <source>
        <dbReference type="Google" id="ProtNLM"/>
    </source>
</evidence>
<sequence length="500" mass="55721">MLQSTLTRLVFASCNDSSSTLRDLGGLTSVILLLSALLFKVLYVPVTASPRKSHAPPSLQLPSWKVSQFFFEKRFDFIKDGFRATSSAIYQTRLFRHNAIVLSGDEGRQIFFKEKGLCLYDTFSIMMGSSAAQFDPHQVDGVVRRMASIQRPDNLQKLIPLILSECQRKMDAWGSERILDPCSSLHEVTFQLVMRIASFDIANDPVLSARLKSLVDTVDSITNPYSTWLPWLPGPALFHKFFASVQIYRIVQAGIDARKRSGIKKDDMLQQMLDDGDSTIRIFGCVLGLSLAGARATGTIVTWLIMHISSDPTWLSTVQEEIKTFISTHTSPSASLSGDALTQALSEIPLTAWESQTPNLDLCIRETLRTSQPYTAVRKNTGPDLTIGSYVIPSGSLVVYPFSDTALNSKYYSDSTRWDPSRVIETETPFIGWGGGKHACKGQRLATLSLKLVVVQALMRFDITVVDWQGKRMNRLPLPDWNDSATCRPKEECGIKFIAK</sequence>
<evidence type="ECO:0000256" key="6">
    <source>
        <dbReference type="ARBA" id="ARBA00023004"/>
    </source>
</evidence>
<reference evidence="9" key="2">
    <citation type="journal article" date="2023" name="IMA Fungus">
        <title>Comparative genomic study of the Penicillium genus elucidates a diverse pangenome and 15 lateral gene transfer events.</title>
        <authorList>
            <person name="Petersen C."/>
            <person name="Sorensen T."/>
            <person name="Nielsen M.R."/>
            <person name="Sondergaard T.E."/>
            <person name="Sorensen J.L."/>
            <person name="Fitzpatrick D.A."/>
            <person name="Frisvad J.C."/>
            <person name="Nielsen K.L."/>
        </authorList>
    </citation>
    <scope>NUCLEOTIDE SEQUENCE</scope>
    <source>
        <strain evidence="9">IBT 3081</strain>
    </source>
</reference>
<keyword evidence="10" id="KW-1185">Reference proteome</keyword>
<proteinExistence type="inferred from homology"/>
<keyword evidence="5" id="KW-0560">Oxidoreductase</keyword>
<dbReference type="OrthoDB" id="1055148at2759"/>
<dbReference type="InterPro" id="IPR001128">
    <property type="entry name" value="Cyt_P450"/>
</dbReference>
<evidence type="ECO:0000256" key="5">
    <source>
        <dbReference type="ARBA" id="ARBA00023002"/>
    </source>
</evidence>
<dbReference type="InterPro" id="IPR036396">
    <property type="entry name" value="Cyt_P450_sf"/>
</dbReference>
<dbReference type="EMBL" id="JAPZBT010000002">
    <property type="protein sequence ID" value="KAJ5373686.1"/>
    <property type="molecule type" value="Genomic_DNA"/>
</dbReference>
<protein>
    <recommendedName>
        <fullName evidence="11">Cytochrome P450</fullName>
    </recommendedName>
</protein>
<dbReference type="GO" id="GO:0043386">
    <property type="term" value="P:mycotoxin biosynthetic process"/>
    <property type="evidence" value="ECO:0007669"/>
    <property type="project" value="UniProtKB-ARBA"/>
</dbReference>
<evidence type="ECO:0000256" key="7">
    <source>
        <dbReference type="ARBA" id="ARBA00023033"/>
    </source>
</evidence>
<reference evidence="9" key="1">
    <citation type="submission" date="2022-12" db="EMBL/GenBank/DDBJ databases">
        <authorList>
            <person name="Petersen C."/>
        </authorList>
    </citation>
    <scope>NUCLEOTIDE SEQUENCE</scope>
    <source>
        <strain evidence="9">IBT 3081</strain>
    </source>
</reference>
<dbReference type="CDD" id="cd00302">
    <property type="entry name" value="cytochrome_P450"/>
    <property type="match status" value="1"/>
</dbReference>
<dbReference type="PANTHER" id="PTHR24286">
    <property type="entry name" value="CYTOCHROME P450 26"/>
    <property type="match status" value="1"/>
</dbReference>
<comment type="cofactor">
    <cofactor evidence="1 8">
        <name>heme</name>
        <dbReference type="ChEBI" id="CHEBI:30413"/>
    </cofactor>
</comment>
<keyword evidence="3 8" id="KW-0349">Heme</keyword>
<dbReference type="AlphaFoldDB" id="A0A9W9S7V1"/>